<dbReference type="RefSeq" id="WP_190285383.1">
    <property type="nucleotide sequence ID" value="NZ_JBHLXX010000003.1"/>
</dbReference>
<reference evidence="1 2" key="1">
    <citation type="submission" date="2014-10" db="EMBL/GenBank/DDBJ databases">
        <title>Genome sequence of Ponticoccus sp. strain UMTAT08 isolated from clonal culture of toxic dinoflagellate Alexandrium tamiyavanichii.</title>
        <authorList>
            <person name="Gan H.Y."/>
            <person name="Muhd D.-D."/>
            <person name="Mohd Noor M.E."/>
            <person name="Yeong Y.S."/>
            <person name="Usup G."/>
        </authorList>
    </citation>
    <scope>NUCLEOTIDE SEQUENCE [LARGE SCALE GENOMIC DNA]</scope>
    <source>
        <strain evidence="1 2">UMTAT08</strain>
    </source>
</reference>
<dbReference type="AlphaFoldDB" id="A0A0B3S8D2"/>
<comment type="caution">
    <text evidence="1">The sequence shown here is derived from an EMBL/GenBank/DDBJ whole genome shotgun (WGS) entry which is preliminary data.</text>
</comment>
<dbReference type="EMBL" id="JSUQ01000001">
    <property type="protein sequence ID" value="KHQ55243.1"/>
    <property type="molecule type" value="Genomic_DNA"/>
</dbReference>
<evidence type="ECO:0000313" key="2">
    <source>
        <dbReference type="Proteomes" id="UP000030960"/>
    </source>
</evidence>
<gene>
    <name evidence="1" type="primary">sdhB_2</name>
    <name evidence="1" type="ORF">OA50_00279</name>
</gene>
<protein>
    <submittedName>
        <fullName evidence="1">Succinate dehydrogenase iron-sulfur subunit</fullName>
    </submittedName>
</protein>
<keyword evidence="2" id="KW-1185">Reference proteome</keyword>
<dbReference type="Proteomes" id="UP000030960">
    <property type="component" value="Unassembled WGS sequence"/>
</dbReference>
<evidence type="ECO:0000313" key="1">
    <source>
        <dbReference type="EMBL" id="KHQ55243.1"/>
    </source>
</evidence>
<dbReference type="STRING" id="561184.SAMN05216376_103283"/>
<proteinExistence type="predicted"/>
<organism evidence="1 2">
    <name type="scientific">Mameliella alba</name>
    <dbReference type="NCBI Taxonomy" id="561184"/>
    <lineage>
        <taxon>Bacteria</taxon>
        <taxon>Pseudomonadati</taxon>
        <taxon>Pseudomonadota</taxon>
        <taxon>Alphaproteobacteria</taxon>
        <taxon>Rhodobacterales</taxon>
        <taxon>Roseobacteraceae</taxon>
        <taxon>Mameliella</taxon>
    </lineage>
</organism>
<sequence length="46" mass="5223">MQEQQKTSAQRALEALEALDQAWAYFTPEKRVESKAPVYEDLPLAA</sequence>
<name>A0A0B3S8D2_9RHOB</name>
<accession>A0A0B3S8D2</accession>